<keyword evidence="5" id="KW-1185">Reference proteome</keyword>
<dbReference type="InterPro" id="IPR001611">
    <property type="entry name" value="Leu-rich_rpt"/>
</dbReference>
<protein>
    <submittedName>
        <fullName evidence="4">Uncharacterized protein</fullName>
    </submittedName>
</protein>
<reference evidence="4" key="1">
    <citation type="submission" date="2018-11" db="EMBL/GenBank/DDBJ databases">
        <authorList>
            <person name="Alioto T."/>
            <person name="Alioto T."/>
        </authorList>
    </citation>
    <scope>NUCLEOTIDE SEQUENCE</scope>
</reference>
<dbReference type="GO" id="GO:0005737">
    <property type="term" value="C:cytoplasm"/>
    <property type="evidence" value="ECO:0007669"/>
    <property type="project" value="TreeGrafter"/>
</dbReference>
<name>A0A8B6CQA4_MYTGA</name>
<dbReference type="PANTHER" id="PTHR15454:SF56">
    <property type="entry name" value="PROTEIN PHOSPHATASE 1 REGULATORY SUBUNIT 7-RELATED"/>
    <property type="match status" value="1"/>
</dbReference>
<sequence>MADNWNDEELGIQNGQFSPIVEGGFVHVDGETHILNYDTNVLSLDQDRQATEVATAADEDQPQSSYYDSEEEEDVELSPDGILDEETIGRGMTNLGRSADGSQQVYLHTAIPGFSLKDISILANYIHLQKIEMPYNEITDLSPLNDLKYLLILDASHNKLTKLLDFSPPKNLQKVDLSYNDIEEMTDLTPHHYLMSLVLDRILNISSNLMAIFELQ</sequence>
<evidence type="ECO:0000256" key="1">
    <source>
        <dbReference type="ARBA" id="ARBA00022614"/>
    </source>
</evidence>
<accession>A0A8B6CQA4</accession>
<evidence type="ECO:0000256" key="2">
    <source>
        <dbReference type="ARBA" id="ARBA00022737"/>
    </source>
</evidence>
<dbReference type="PROSITE" id="PS51450">
    <property type="entry name" value="LRR"/>
    <property type="match status" value="2"/>
</dbReference>
<dbReference type="SUPFAM" id="SSF52058">
    <property type="entry name" value="L domain-like"/>
    <property type="match status" value="1"/>
</dbReference>
<keyword evidence="1" id="KW-0433">Leucine-rich repeat</keyword>
<comment type="caution">
    <text evidence="4">The sequence shown here is derived from an EMBL/GenBank/DDBJ whole genome shotgun (WGS) entry which is preliminary data.</text>
</comment>
<dbReference type="InterPro" id="IPR032675">
    <property type="entry name" value="LRR_dom_sf"/>
</dbReference>
<dbReference type="OrthoDB" id="6334211at2759"/>
<dbReference type="Proteomes" id="UP000596742">
    <property type="component" value="Unassembled WGS sequence"/>
</dbReference>
<keyword evidence="2" id="KW-0677">Repeat</keyword>
<evidence type="ECO:0000313" key="4">
    <source>
        <dbReference type="EMBL" id="VDI08481.1"/>
    </source>
</evidence>
<dbReference type="EMBL" id="UYJE01002193">
    <property type="protein sequence ID" value="VDI08481.1"/>
    <property type="molecule type" value="Genomic_DNA"/>
</dbReference>
<evidence type="ECO:0000256" key="3">
    <source>
        <dbReference type="SAM" id="MobiDB-lite"/>
    </source>
</evidence>
<gene>
    <name evidence="4" type="ORF">MGAL_10B033408</name>
</gene>
<proteinExistence type="predicted"/>
<organism evidence="4 5">
    <name type="scientific">Mytilus galloprovincialis</name>
    <name type="common">Mediterranean mussel</name>
    <dbReference type="NCBI Taxonomy" id="29158"/>
    <lineage>
        <taxon>Eukaryota</taxon>
        <taxon>Metazoa</taxon>
        <taxon>Spiralia</taxon>
        <taxon>Lophotrochozoa</taxon>
        <taxon>Mollusca</taxon>
        <taxon>Bivalvia</taxon>
        <taxon>Autobranchia</taxon>
        <taxon>Pteriomorphia</taxon>
        <taxon>Mytilida</taxon>
        <taxon>Mytiloidea</taxon>
        <taxon>Mytilidae</taxon>
        <taxon>Mytilinae</taxon>
        <taxon>Mytilus</taxon>
    </lineage>
</organism>
<evidence type="ECO:0000313" key="5">
    <source>
        <dbReference type="Proteomes" id="UP000596742"/>
    </source>
</evidence>
<feature type="region of interest" description="Disordered" evidence="3">
    <location>
        <begin position="49"/>
        <end position="74"/>
    </location>
</feature>
<dbReference type="PANTHER" id="PTHR15454">
    <property type="entry name" value="NISCHARIN RELATED"/>
    <property type="match status" value="1"/>
</dbReference>
<dbReference type="Gene3D" id="3.80.10.10">
    <property type="entry name" value="Ribonuclease Inhibitor"/>
    <property type="match status" value="1"/>
</dbReference>
<dbReference type="AlphaFoldDB" id="A0A8B6CQA4"/>